<dbReference type="Pfam" id="PF00753">
    <property type="entry name" value="Lactamase_B"/>
    <property type="match status" value="1"/>
</dbReference>
<comment type="cofactor">
    <cofactor evidence="1">
        <name>Zn(2+)</name>
        <dbReference type="ChEBI" id="CHEBI:29105"/>
    </cofactor>
</comment>
<keyword evidence="2" id="KW-0479">Metal-binding</keyword>
<dbReference type="PANTHER" id="PTHR46233">
    <property type="entry name" value="HYDROXYACYLGLUTATHIONE HYDROLASE GLOC"/>
    <property type="match status" value="1"/>
</dbReference>
<dbReference type="RefSeq" id="WP_156329377.1">
    <property type="nucleotide sequence ID" value="NZ_CACRSW010000029.1"/>
</dbReference>
<dbReference type="InterPro" id="IPR036866">
    <property type="entry name" value="RibonucZ/Hydroxyglut_hydro"/>
</dbReference>
<accession>A0A6N2U6W0</accession>
<dbReference type="GO" id="GO:0046872">
    <property type="term" value="F:metal ion binding"/>
    <property type="evidence" value="ECO:0007669"/>
    <property type="project" value="UniProtKB-KW"/>
</dbReference>
<evidence type="ECO:0000256" key="3">
    <source>
        <dbReference type="ARBA" id="ARBA00022801"/>
    </source>
</evidence>
<dbReference type="EC" id="3.-.-.-" evidence="6"/>
<protein>
    <submittedName>
        <fullName evidence="6">Putative metallo-hydrolase</fullName>
        <ecNumber evidence="6">3.-.-.-</ecNumber>
    </submittedName>
</protein>
<evidence type="ECO:0000256" key="4">
    <source>
        <dbReference type="ARBA" id="ARBA00022833"/>
    </source>
</evidence>
<sequence>MNIKKITEGPMMANCYVVYDENKNGFLIDPVYPGGKIENYIDKNKINIEFILLTHTHFDHVLGLEYFKNKLNVKVYASDDSKNIANDPDYNLSRGYCNLNVEIDSYLKDGEIFSPFKIRAIKTAGHSLDSMSYKIEDDIFSGDTLFNLSIGRSDFPGGNFNTLINSIKNKIFIYDEKTRIHPGHGESSNIGFEKENNPFLN</sequence>
<feature type="domain" description="Metallo-beta-lactamase" evidence="5">
    <location>
        <begin position="12"/>
        <end position="184"/>
    </location>
</feature>
<dbReference type="SMART" id="SM00849">
    <property type="entry name" value="Lactamase_B"/>
    <property type="match status" value="1"/>
</dbReference>
<evidence type="ECO:0000259" key="5">
    <source>
        <dbReference type="SMART" id="SM00849"/>
    </source>
</evidence>
<keyword evidence="3 6" id="KW-0378">Hydrolase</keyword>
<reference evidence="6" key="1">
    <citation type="submission" date="2019-11" db="EMBL/GenBank/DDBJ databases">
        <authorList>
            <person name="Feng L."/>
        </authorList>
    </citation>
    <scope>NUCLEOTIDE SEQUENCE</scope>
    <source>
        <strain evidence="6">AvaginalisLFYP127</strain>
    </source>
</reference>
<evidence type="ECO:0000313" key="6">
    <source>
        <dbReference type="EMBL" id="VYT13805.1"/>
    </source>
</evidence>
<organism evidence="6">
    <name type="scientific">Anaerococcus vaginalis</name>
    <dbReference type="NCBI Taxonomy" id="33037"/>
    <lineage>
        <taxon>Bacteria</taxon>
        <taxon>Bacillati</taxon>
        <taxon>Bacillota</taxon>
        <taxon>Tissierellia</taxon>
        <taxon>Tissierellales</taxon>
        <taxon>Peptoniphilaceae</taxon>
        <taxon>Anaerococcus</taxon>
    </lineage>
</organism>
<dbReference type="SUPFAM" id="SSF56281">
    <property type="entry name" value="Metallo-hydrolase/oxidoreductase"/>
    <property type="match status" value="1"/>
</dbReference>
<keyword evidence="4" id="KW-0862">Zinc</keyword>
<proteinExistence type="predicted"/>
<dbReference type="CDD" id="cd06262">
    <property type="entry name" value="metallo-hydrolase-like_MBL-fold"/>
    <property type="match status" value="1"/>
</dbReference>
<dbReference type="Gene3D" id="3.60.15.10">
    <property type="entry name" value="Ribonuclease Z/Hydroxyacylglutathione hydrolase-like"/>
    <property type="match status" value="1"/>
</dbReference>
<dbReference type="InterPro" id="IPR001279">
    <property type="entry name" value="Metallo-B-lactamas"/>
</dbReference>
<dbReference type="AlphaFoldDB" id="A0A6N2U6W0"/>
<evidence type="ECO:0000256" key="1">
    <source>
        <dbReference type="ARBA" id="ARBA00001947"/>
    </source>
</evidence>
<dbReference type="PANTHER" id="PTHR46233:SF3">
    <property type="entry name" value="HYDROXYACYLGLUTATHIONE HYDROLASE GLOC"/>
    <property type="match status" value="1"/>
</dbReference>
<dbReference type="GO" id="GO:0016787">
    <property type="term" value="F:hydrolase activity"/>
    <property type="evidence" value="ECO:0007669"/>
    <property type="project" value="UniProtKB-KW"/>
</dbReference>
<gene>
    <name evidence="6" type="ORF">AVLFYP127_00987</name>
</gene>
<name>A0A6N2U6W0_9FIRM</name>
<dbReference type="InterPro" id="IPR051453">
    <property type="entry name" value="MBL_Glyoxalase_II"/>
</dbReference>
<evidence type="ECO:0000256" key="2">
    <source>
        <dbReference type="ARBA" id="ARBA00022723"/>
    </source>
</evidence>
<dbReference type="EMBL" id="CACRSW010000029">
    <property type="protein sequence ID" value="VYT13805.1"/>
    <property type="molecule type" value="Genomic_DNA"/>
</dbReference>